<name>A0A845A624_9SPHN</name>
<sequence>MTPAMTGKPPLHVAMLTYPGLTLLDLVGPLTVLHGPMQTHLLWKNTEPVMSDIGVAITPTMSFADAPDAFDILFVPGGPGQVNLFGDQAVLDFLAQHGARARWVTAVCTGSMILGAAGLLDGYRATTHWGGLGVLEMFGAEPVAERVVIDRNRITGGGVTAGIDFGLVLLDTIYGKHVAKTTQLLMEYDPAPPFDAGTPEGAGEQAVGAAFEVLAPVATETLRVLAERTGVG</sequence>
<evidence type="ECO:0000313" key="2">
    <source>
        <dbReference type="EMBL" id="MXP25144.1"/>
    </source>
</evidence>
<proteinExistence type="predicted"/>
<dbReference type="PANTHER" id="PTHR43130:SF2">
    <property type="entry name" value="DJ-1_PFPI DOMAIN-CONTAINING PROTEIN"/>
    <property type="match status" value="1"/>
</dbReference>
<dbReference type="Pfam" id="PF01965">
    <property type="entry name" value="DJ-1_PfpI"/>
    <property type="match status" value="1"/>
</dbReference>
<gene>
    <name evidence="2" type="ORF">GRI39_03670</name>
</gene>
<dbReference type="InterPro" id="IPR002818">
    <property type="entry name" value="DJ-1/PfpI"/>
</dbReference>
<dbReference type="InterPro" id="IPR052158">
    <property type="entry name" value="INH-QAR"/>
</dbReference>
<feature type="domain" description="DJ-1/PfpI" evidence="1">
    <location>
        <begin position="13"/>
        <end position="170"/>
    </location>
</feature>
<comment type="caution">
    <text evidence="2">The sequence shown here is derived from an EMBL/GenBank/DDBJ whole genome shotgun (WGS) entry which is preliminary data.</text>
</comment>
<evidence type="ECO:0000259" key="1">
    <source>
        <dbReference type="Pfam" id="PF01965"/>
    </source>
</evidence>
<dbReference type="AlphaFoldDB" id="A0A845A624"/>
<dbReference type="Gene3D" id="3.40.50.880">
    <property type="match status" value="1"/>
</dbReference>
<dbReference type="OrthoDB" id="186587at2"/>
<protein>
    <submittedName>
        <fullName evidence="2">DJ-1/PfpI family protein</fullName>
    </submittedName>
</protein>
<dbReference type="GO" id="GO:0006355">
    <property type="term" value="P:regulation of DNA-templated transcription"/>
    <property type="evidence" value="ECO:0007669"/>
    <property type="project" value="TreeGrafter"/>
</dbReference>
<dbReference type="CDD" id="cd03139">
    <property type="entry name" value="GATase1_PfpI_2"/>
    <property type="match status" value="1"/>
</dbReference>
<organism evidence="2 3">
    <name type="scientific">Altericroceibacterium indicum</name>
    <dbReference type="NCBI Taxonomy" id="374177"/>
    <lineage>
        <taxon>Bacteria</taxon>
        <taxon>Pseudomonadati</taxon>
        <taxon>Pseudomonadota</taxon>
        <taxon>Alphaproteobacteria</taxon>
        <taxon>Sphingomonadales</taxon>
        <taxon>Erythrobacteraceae</taxon>
        <taxon>Altericroceibacterium</taxon>
    </lineage>
</organism>
<dbReference type="Proteomes" id="UP000460561">
    <property type="component" value="Unassembled WGS sequence"/>
</dbReference>
<reference evidence="2 3" key="1">
    <citation type="submission" date="2019-12" db="EMBL/GenBank/DDBJ databases">
        <title>Genomic-based taxomic classification of the family Erythrobacteraceae.</title>
        <authorList>
            <person name="Xu L."/>
        </authorList>
    </citation>
    <scope>NUCLEOTIDE SEQUENCE [LARGE SCALE GENOMIC DNA]</scope>
    <source>
        <strain evidence="2 3">DSM 18604</strain>
    </source>
</reference>
<keyword evidence="3" id="KW-1185">Reference proteome</keyword>
<dbReference type="PANTHER" id="PTHR43130">
    <property type="entry name" value="ARAC-FAMILY TRANSCRIPTIONAL REGULATOR"/>
    <property type="match status" value="1"/>
</dbReference>
<accession>A0A845A624</accession>
<evidence type="ECO:0000313" key="3">
    <source>
        <dbReference type="Proteomes" id="UP000460561"/>
    </source>
</evidence>
<dbReference type="SUPFAM" id="SSF52317">
    <property type="entry name" value="Class I glutamine amidotransferase-like"/>
    <property type="match status" value="1"/>
</dbReference>
<dbReference type="InterPro" id="IPR029062">
    <property type="entry name" value="Class_I_gatase-like"/>
</dbReference>
<dbReference type="EMBL" id="WTYQ01000001">
    <property type="protein sequence ID" value="MXP25144.1"/>
    <property type="molecule type" value="Genomic_DNA"/>
</dbReference>